<feature type="non-terminal residue" evidence="1">
    <location>
        <position position="62"/>
    </location>
</feature>
<name>A0AAD1VLK4_PELCU</name>
<dbReference type="EMBL" id="OW240912">
    <property type="protein sequence ID" value="CAH2220792.1"/>
    <property type="molecule type" value="Genomic_DNA"/>
</dbReference>
<keyword evidence="2" id="KW-1185">Reference proteome</keyword>
<protein>
    <submittedName>
        <fullName evidence="1">Uncharacterized protein</fullName>
    </submittedName>
</protein>
<proteinExistence type="predicted"/>
<dbReference type="Proteomes" id="UP001295444">
    <property type="component" value="Chromosome 01"/>
</dbReference>
<sequence length="62" mass="6898">MAAAMAFPLAGSSDEVAGDALFRLDTLFRCFWEKLQHRLPTYAPQTLPVCLPTKPTLHPRAQ</sequence>
<organism evidence="1 2">
    <name type="scientific">Pelobates cultripes</name>
    <name type="common">Western spadefoot toad</name>
    <dbReference type="NCBI Taxonomy" id="61616"/>
    <lineage>
        <taxon>Eukaryota</taxon>
        <taxon>Metazoa</taxon>
        <taxon>Chordata</taxon>
        <taxon>Craniata</taxon>
        <taxon>Vertebrata</taxon>
        <taxon>Euteleostomi</taxon>
        <taxon>Amphibia</taxon>
        <taxon>Batrachia</taxon>
        <taxon>Anura</taxon>
        <taxon>Pelobatoidea</taxon>
        <taxon>Pelobatidae</taxon>
        <taxon>Pelobates</taxon>
    </lineage>
</organism>
<evidence type="ECO:0000313" key="1">
    <source>
        <dbReference type="EMBL" id="CAH2220792.1"/>
    </source>
</evidence>
<dbReference type="AlphaFoldDB" id="A0AAD1VLK4"/>
<accession>A0AAD1VLK4</accession>
<reference evidence="1" key="1">
    <citation type="submission" date="2022-03" db="EMBL/GenBank/DDBJ databases">
        <authorList>
            <person name="Alioto T."/>
            <person name="Alioto T."/>
            <person name="Gomez Garrido J."/>
        </authorList>
    </citation>
    <scope>NUCLEOTIDE SEQUENCE</scope>
</reference>
<evidence type="ECO:0000313" key="2">
    <source>
        <dbReference type="Proteomes" id="UP001295444"/>
    </source>
</evidence>
<gene>
    <name evidence="1" type="ORF">PECUL_23A000573</name>
</gene>